<proteinExistence type="predicted"/>
<evidence type="ECO:0000313" key="3">
    <source>
        <dbReference type="Proteomes" id="UP001190700"/>
    </source>
</evidence>
<dbReference type="Proteomes" id="UP001190700">
    <property type="component" value="Unassembled WGS sequence"/>
</dbReference>
<organism evidence="2 3">
    <name type="scientific">Cymbomonas tetramitiformis</name>
    <dbReference type="NCBI Taxonomy" id="36881"/>
    <lineage>
        <taxon>Eukaryota</taxon>
        <taxon>Viridiplantae</taxon>
        <taxon>Chlorophyta</taxon>
        <taxon>Pyramimonadophyceae</taxon>
        <taxon>Pyramimonadales</taxon>
        <taxon>Pyramimonadaceae</taxon>
        <taxon>Cymbomonas</taxon>
    </lineage>
</organism>
<name>A0AAE0GF16_9CHLO</name>
<reference evidence="2 3" key="1">
    <citation type="journal article" date="2015" name="Genome Biol. Evol.">
        <title>Comparative Genomics of a Bacterivorous Green Alga Reveals Evolutionary Causalities and Consequences of Phago-Mixotrophic Mode of Nutrition.</title>
        <authorList>
            <person name="Burns J.A."/>
            <person name="Paasch A."/>
            <person name="Narechania A."/>
            <person name="Kim E."/>
        </authorList>
    </citation>
    <scope>NUCLEOTIDE SEQUENCE [LARGE SCALE GENOMIC DNA]</scope>
    <source>
        <strain evidence="2 3">PLY_AMNH</strain>
    </source>
</reference>
<dbReference type="AlphaFoldDB" id="A0AAE0GF16"/>
<evidence type="ECO:0000313" key="2">
    <source>
        <dbReference type="EMBL" id="KAK3276246.1"/>
    </source>
</evidence>
<sequence>EHQVRHGLLPGASQARHGLFAGSSEHQVRRELFAENARKPAGAPRALFAENRAPGASAGWLFAEEQRAPASTKARHGLFAEGSEAQASHGLFAEGSEHQVRHGLFAEGSEHQEVLKACPDERKRDQCIDDIMNRFNDDDDDNPIDFRTTLLSRIKHKRKNGARDGQSNFYNMQVEKAARKRNKRDKERLKGMELERAEREKQRAQAHKAADRLHNKLSNHSVVAGGGCHFTYNHVYKNYGCKKTFELVPGEVWEEQWRTAAMVTAACNQHEDCVGIAFHKEDKEALQMDLMLWLQGGYFMGCKGTMETPNVTASLVHNYDWDVVGREGSCPLTANLMKFPAEPQVAQVRGKRG</sequence>
<evidence type="ECO:0000256" key="1">
    <source>
        <dbReference type="SAM" id="MobiDB-lite"/>
    </source>
</evidence>
<feature type="region of interest" description="Disordered" evidence="1">
    <location>
        <begin position="157"/>
        <end position="198"/>
    </location>
</feature>
<feature type="non-terminal residue" evidence="2">
    <location>
        <position position="1"/>
    </location>
</feature>
<dbReference type="EMBL" id="LGRX02006675">
    <property type="protein sequence ID" value="KAK3276246.1"/>
    <property type="molecule type" value="Genomic_DNA"/>
</dbReference>
<accession>A0AAE0GF16</accession>
<feature type="compositionally biased region" description="Basic and acidic residues" evidence="1">
    <location>
        <begin position="184"/>
        <end position="198"/>
    </location>
</feature>
<protein>
    <submittedName>
        <fullName evidence="2">Uncharacterized protein</fullName>
    </submittedName>
</protein>
<comment type="caution">
    <text evidence="2">The sequence shown here is derived from an EMBL/GenBank/DDBJ whole genome shotgun (WGS) entry which is preliminary data.</text>
</comment>
<gene>
    <name evidence="2" type="ORF">CYMTET_15670</name>
</gene>
<keyword evidence="3" id="KW-1185">Reference proteome</keyword>